<keyword evidence="3" id="KW-1185">Reference proteome</keyword>
<gene>
    <name evidence="2" type="ORF">PZN02_004566</name>
</gene>
<dbReference type="Proteomes" id="UP001229355">
    <property type="component" value="Chromosome 2"/>
</dbReference>
<proteinExistence type="predicted"/>
<evidence type="ECO:0000256" key="1">
    <source>
        <dbReference type="SAM" id="Phobius"/>
    </source>
</evidence>
<dbReference type="RefSeq" id="WP_280662940.1">
    <property type="nucleotide sequence ID" value="NZ_CP120374.1"/>
</dbReference>
<dbReference type="EMBL" id="CP120374">
    <property type="protein sequence ID" value="WEX90978.1"/>
    <property type="molecule type" value="Genomic_DNA"/>
</dbReference>
<keyword evidence="1" id="KW-0472">Membrane</keyword>
<name>A0ABY8DJ91_9HYPH</name>
<keyword evidence="1" id="KW-1133">Transmembrane helix</keyword>
<organism evidence="2 3">
    <name type="scientific">Sinorhizobium garamanticum</name>
    <dbReference type="NCBI Taxonomy" id="680247"/>
    <lineage>
        <taxon>Bacteria</taxon>
        <taxon>Pseudomonadati</taxon>
        <taxon>Pseudomonadota</taxon>
        <taxon>Alphaproteobacteria</taxon>
        <taxon>Hyphomicrobiales</taxon>
        <taxon>Rhizobiaceae</taxon>
        <taxon>Sinorhizobium/Ensifer group</taxon>
        <taxon>Sinorhizobium</taxon>
    </lineage>
</organism>
<sequence length="47" mass="4622">MKGYPYADTSLPAVLAGIVSTVSASAGPLVVVFQAAQGMSPALLKSG</sequence>
<protein>
    <submittedName>
        <fullName evidence="2">Uncharacterized protein</fullName>
    </submittedName>
</protein>
<evidence type="ECO:0000313" key="3">
    <source>
        <dbReference type="Proteomes" id="UP001229355"/>
    </source>
</evidence>
<reference evidence="2 3" key="1">
    <citation type="submission" date="2023-03" db="EMBL/GenBank/DDBJ databases">
        <authorList>
            <person name="Kaur S."/>
            <person name="Espinosa-Saiz D."/>
            <person name="Velazquez E."/>
            <person name="Menendez E."/>
            <person name="diCenzo G.C."/>
        </authorList>
    </citation>
    <scope>NUCLEOTIDE SEQUENCE [LARGE SCALE GENOMIC DNA]</scope>
    <source>
        <strain evidence="2 3">LMG 24692</strain>
    </source>
</reference>
<accession>A0ABY8DJ91</accession>
<feature type="transmembrane region" description="Helical" evidence="1">
    <location>
        <begin position="12"/>
        <end position="36"/>
    </location>
</feature>
<keyword evidence="1" id="KW-0812">Transmembrane</keyword>
<evidence type="ECO:0000313" key="2">
    <source>
        <dbReference type="EMBL" id="WEX90978.1"/>
    </source>
</evidence>